<dbReference type="SMART" id="SM01019">
    <property type="entry name" value="B3"/>
    <property type="match status" value="1"/>
</dbReference>
<dbReference type="InterPro" id="IPR010525">
    <property type="entry name" value="ARF_dom"/>
</dbReference>
<dbReference type="InterPro" id="IPR053793">
    <property type="entry name" value="PB1-like"/>
</dbReference>
<evidence type="ECO:0000313" key="11">
    <source>
        <dbReference type="EMBL" id="MCL7031422.1"/>
    </source>
</evidence>
<keyword evidence="5 8" id="KW-0804">Transcription</keyword>
<keyword evidence="12" id="KW-1185">Reference proteome</keyword>
<comment type="subunit">
    <text evidence="8">Homodimers and heterodimers.</text>
</comment>
<keyword evidence="7 8" id="KW-0927">Auxin signaling pathway</keyword>
<gene>
    <name evidence="11" type="ORF">MKW94_026919</name>
</gene>
<name>A0AA41S731_PAPNU</name>
<dbReference type="SUPFAM" id="SSF54277">
    <property type="entry name" value="CAD &amp; PB1 domains"/>
    <property type="match status" value="1"/>
</dbReference>
<dbReference type="GO" id="GO:0006355">
    <property type="term" value="P:regulation of DNA-templated transcription"/>
    <property type="evidence" value="ECO:0007669"/>
    <property type="project" value="InterPro"/>
</dbReference>
<dbReference type="PANTHER" id="PTHR31384">
    <property type="entry name" value="AUXIN RESPONSE FACTOR 4-RELATED"/>
    <property type="match status" value="1"/>
</dbReference>
<protein>
    <recommendedName>
        <fullName evidence="8">Auxin response factor</fullName>
    </recommendedName>
</protein>
<dbReference type="InterPro" id="IPR044835">
    <property type="entry name" value="ARF_plant"/>
</dbReference>
<evidence type="ECO:0000256" key="5">
    <source>
        <dbReference type="ARBA" id="ARBA00023163"/>
    </source>
</evidence>
<feature type="domain" description="TF-B3" evidence="9">
    <location>
        <begin position="146"/>
        <end position="248"/>
    </location>
</feature>
<dbReference type="GO" id="GO:0009734">
    <property type="term" value="P:auxin-activated signaling pathway"/>
    <property type="evidence" value="ECO:0007669"/>
    <property type="project" value="UniProtKB-KW"/>
</dbReference>
<dbReference type="PROSITE" id="PS50863">
    <property type="entry name" value="B3"/>
    <property type="match status" value="1"/>
</dbReference>
<dbReference type="FunFam" id="2.30.30.1040:FF:000001">
    <property type="entry name" value="Auxin response factor"/>
    <property type="match status" value="1"/>
</dbReference>
<dbReference type="GO" id="GO:0005634">
    <property type="term" value="C:nucleus"/>
    <property type="evidence" value="ECO:0007669"/>
    <property type="project" value="UniProtKB-SubCell"/>
</dbReference>
<dbReference type="SUPFAM" id="SSF101936">
    <property type="entry name" value="DNA-binding pseudobarrel domain"/>
    <property type="match status" value="1"/>
</dbReference>
<keyword evidence="6 8" id="KW-0539">Nucleus</keyword>
<dbReference type="Pfam" id="PF06507">
    <property type="entry name" value="ARF_AD"/>
    <property type="match status" value="1"/>
</dbReference>
<dbReference type="GO" id="GO:0003677">
    <property type="term" value="F:DNA binding"/>
    <property type="evidence" value="ECO:0007669"/>
    <property type="project" value="UniProtKB-KW"/>
</dbReference>
<dbReference type="Proteomes" id="UP001177140">
    <property type="component" value="Unassembled WGS sequence"/>
</dbReference>
<dbReference type="PROSITE" id="PS51745">
    <property type="entry name" value="PB1"/>
    <property type="match status" value="1"/>
</dbReference>
<dbReference type="Gene3D" id="3.10.20.90">
    <property type="entry name" value="Phosphatidylinositol 3-kinase Catalytic Subunit, Chain A, domain 1"/>
    <property type="match status" value="1"/>
</dbReference>
<organism evidence="11 12">
    <name type="scientific">Papaver nudicaule</name>
    <name type="common">Iceland poppy</name>
    <dbReference type="NCBI Taxonomy" id="74823"/>
    <lineage>
        <taxon>Eukaryota</taxon>
        <taxon>Viridiplantae</taxon>
        <taxon>Streptophyta</taxon>
        <taxon>Embryophyta</taxon>
        <taxon>Tracheophyta</taxon>
        <taxon>Spermatophyta</taxon>
        <taxon>Magnoliopsida</taxon>
        <taxon>Ranunculales</taxon>
        <taxon>Papaveraceae</taxon>
        <taxon>Papaveroideae</taxon>
        <taxon>Papaver</taxon>
    </lineage>
</organism>
<evidence type="ECO:0000256" key="1">
    <source>
        <dbReference type="ARBA" id="ARBA00004123"/>
    </source>
</evidence>
<keyword evidence="4 8" id="KW-0238">DNA-binding</keyword>
<evidence type="ECO:0000259" key="10">
    <source>
        <dbReference type="PROSITE" id="PS51745"/>
    </source>
</evidence>
<dbReference type="InterPro" id="IPR003340">
    <property type="entry name" value="B3_DNA-bd"/>
</dbReference>
<dbReference type="Gene3D" id="2.30.30.1040">
    <property type="match status" value="1"/>
</dbReference>
<accession>A0AA41S731</accession>
<evidence type="ECO:0000313" key="12">
    <source>
        <dbReference type="Proteomes" id="UP001177140"/>
    </source>
</evidence>
<evidence type="ECO:0000256" key="7">
    <source>
        <dbReference type="ARBA" id="ARBA00023294"/>
    </source>
</evidence>
<comment type="function">
    <text evidence="8">Auxin response factors (ARFs) are transcriptional factors that bind specifically to the DNA sequence 5'-TGTCTC-3' found in the auxin-responsive promoter elements (AuxREs).</text>
</comment>
<proteinExistence type="inferred from homology"/>
<evidence type="ECO:0000259" key="9">
    <source>
        <dbReference type="PROSITE" id="PS50863"/>
    </source>
</evidence>
<dbReference type="PANTHER" id="PTHR31384:SF1">
    <property type="entry name" value="AUXIN RESPONSE FACTOR 9"/>
    <property type="match status" value="1"/>
</dbReference>
<reference evidence="11" key="1">
    <citation type="submission" date="2022-03" db="EMBL/GenBank/DDBJ databases">
        <title>A functionally conserved STORR gene fusion in Papaver species that diverged 16.8 million years ago.</title>
        <authorList>
            <person name="Catania T."/>
        </authorList>
    </citation>
    <scope>NUCLEOTIDE SEQUENCE</scope>
    <source>
        <strain evidence="11">S-191538</strain>
    </source>
</reference>
<comment type="similarity">
    <text evidence="2 8">Belongs to the ARF family.</text>
</comment>
<comment type="caution">
    <text evidence="11">The sequence shown here is derived from an EMBL/GenBank/DDBJ whole genome shotgun (WGS) entry which is preliminary data.</text>
</comment>
<dbReference type="InterPro" id="IPR015300">
    <property type="entry name" value="DNA-bd_pseudobarrel_sf"/>
</dbReference>
<comment type="subcellular location">
    <subcellularLocation>
        <location evidence="1 8">Nucleus</location>
    </subcellularLocation>
</comment>
<evidence type="ECO:0000256" key="6">
    <source>
        <dbReference type="ARBA" id="ARBA00023242"/>
    </source>
</evidence>
<dbReference type="Gene3D" id="2.40.330.10">
    <property type="entry name" value="DNA-binding pseudobarrel domain"/>
    <property type="match status" value="1"/>
</dbReference>
<feature type="domain" description="PB1" evidence="10">
    <location>
        <begin position="599"/>
        <end position="683"/>
    </location>
</feature>
<sequence>MGCVGAEGLNLEGICPDIMRDPTSLEHVLLCKSRDERDGLYGALWNACAGSSVKVPHIGEKVFYFPQGHLEQVEAYTNQQISSQMPVYDLPSKILCRVIYVQLKAEIESDEVFAQVTLVPDSKQNEPGINKEEVHFPSKNNKVYSFCKILTPSDTSTHGGFSVLRRHANECLPPLDMSQQPPCQELVAKDLHGAEWRFRHIYRGQPKRHLLTCGWSAFVNSKKLVAGDVFIFMRGEDGELRVGFRRALNKIQSYPSTSVISSQTMQLGILATASHALSTGSMFCVYYRPRTSPSDFLISYEQYMKCTRTVFTFGRRYRMGIDGEEAPEERPSGTLASIEEVDPVHWPCSQWKCLIVHWDEPSSSVPRPLRISPWMIEPLSAVTSMLPVQPRTKRLRISQASPDESSLTLSNDVQSSVVIQGQDNAQIPSNPNWIPPRNYNWIQNPLPFQKNDPLCMYPGNIFPGAYQDVSRFGDNFHPPDDDNNDSGFSENLPFPVPQFSFPSSGFPRMRGNGNNQVQVPQQRDNNPCMLFGVDLVKNPVGATPASEMSFPHFFHNNYHVANFGMMDFDQITDPSKITDPSYSSGCVSGAAKPRPNCYTTTPAKTCEDHKFERRSLDIMKYNSYDELVSALAQLFDFGGQLVDKSNDNWKVLYSDDEGDIMLLGDYPWPEFLRVVQKIYVSPKEEVDHNDPEFV</sequence>
<dbReference type="CDD" id="cd10017">
    <property type="entry name" value="B3_DNA"/>
    <property type="match status" value="1"/>
</dbReference>
<evidence type="ECO:0000256" key="2">
    <source>
        <dbReference type="ARBA" id="ARBA00007853"/>
    </source>
</evidence>
<evidence type="ECO:0000256" key="8">
    <source>
        <dbReference type="RuleBase" id="RU004561"/>
    </source>
</evidence>
<keyword evidence="3 8" id="KW-0805">Transcription regulation</keyword>
<dbReference type="EMBL" id="JAJJMA010112120">
    <property type="protein sequence ID" value="MCL7031422.1"/>
    <property type="molecule type" value="Genomic_DNA"/>
</dbReference>
<dbReference type="AlphaFoldDB" id="A0AA41S731"/>
<dbReference type="FunFam" id="2.40.330.10:FF:000001">
    <property type="entry name" value="Auxin response factor"/>
    <property type="match status" value="1"/>
</dbReference>
<dbReference type="Pfam" id="PF02362">
    <property type="entry name" value="B3"/>
    <property type="match status" value="1"/>
</dbReference>
<evidence type="ECO:0000256" key="4">
    <source>
        <dbReference type="ARBA" id="ARBA00023125"/>
    </source>
</evidence>
<evidence type="ECO:0000256" key="3">
    <source>
        <dbReference type="ARBA" id="ARBA00023015"/>
    </source>
</evidence>